<accession>A0A7Z2NW74</accession>
<dbReference type="RefSeq" id="WP_160592908.1">
    <property type="nucleotide sequence ID" value="NZ_CP047895.1"/>
</dbReference>
<evidence type="ECO:0000313" key="10">
    <source>
        <dbReference type="EMBL" id="QHL90978.1"/>
    </source>
</evidence>
<sequence>MKRTIILAATAALALTVPAGTGAQGQRAPRGISPAEARQGAAAHPQLLDEYGGSYGGPQDGYVARIGQRIAIQSGLPDAGSAIRVTLLNAPVNNAFAVPGGYVYVTRQLLALMNDEAELAAVLGHEVGHVAARHGASRSRASTFGTLGAVLVGVLTGSSAATQLAGQAAQLVTLRYSRSQEYESDDLGVRYLAGAGYDPAAMGRVLASLAAQGALDARLAGRPAQQLPSFASTHPDPGSRVARALSRARQYPAAGREQGRDAFLAALDGMVYGDDPRQGVIDGQAFLHPELRLAFRAPPGFQLTNGTRAVSIAGPGGQAQFAGAPFAGDLQAYVERVFAGLSQNGRIAAGGWRRGRVNGLETLSATARAAGQQGALDVSVTAYAFAPDRAYHVLTIVPAGQGIGPFLPLIDSVRRLSAEEAARIPVREIDIVTVRPGDTPQRLAQNMAFDDARLDRFLVLNGLAANAVLRPGDRVKLVVYRR</sequence>
<dbReference type="InterPro" id="IPR051156">
    <property type="entry name" value="Mito/Outer_Membr_Metalloprot"/>
</dbReference>
<dbReference type="GO" id="GO:0004222">
    <property type="term" value="F:metalloendopeptidase activity"/>
    <property type="evidence" value="ECO:0007669"/>
    <property type="project" value="InterPro"/>
</dbReference>
<evidence type="ECO:0000259" key="8">
    <source>
        <dbReference type="Pfam" id="PF01435"/>
    </source>
</evidence>
<evidence type="ECO:0000259" key="9">
    <source>
        <dbReference type="Pfam" id="PF01476"/>
    </source>
</evidence>
<evidence type="ECO:0000256" key="2">
    <source>
        <dbReference type="ARBA" id="ARBA00022670"/>
    </source>
</evidence>
<dbReference type="Proteomes" id="UP000464468">
    <property type="component" value="Chromosome"/>
</dbReference>
<name>A0A7Z2NW74_9SPHN</name>
<dbReference type="GO" id="GO:0051603">
    <property type="term" value="P:proteolysis involved in protein catabolic process"/>
    <property type="evidence" value="ECO:0007669"/>
    <property type="project" value="TreeGrafter"/>
</dbReference>
<dbReference type="PANTHER" id="PTHR22726:SF1">
    <property type="entry name" value="METALLOENDOPEPTIDASE OMA1, MITOCHONDRIAL"/>
    <property type="match status" value="1"/>
</dbReference>
<keyword evidence="6 10" id="KW-0482">Metalloprotease</keyword>
<comment type="cofactor">
    <cofactor evidence="1">
        <name>Zn(2+)</name>
        <dbReference type="ChEBI" id="CHEBI:29105"/>
    </cofactor>
</comment>
<dbReference type="CDD" id="cd07324">
    <property type="entry name" value="M48C_Oma1-like"/>
    <property type="match status" value="1"/>
</dbReference>
<dbReference type="GO" id="GO:0046872">
    <property type="term" value="F:metal ion binding"/>
    <property type="evidence" value="ECO:0007669"/>
    <property type="project" value="UniProtKB-KW"/>
</dbReference>
<keyword evidence="7" id="KW-0732">Signal</keyword>
<dbReference type="InterPro" id="IPR018392">
    <property type="entry name" value="LysM"/>
</dbReference>
<keyword evidence="11" id="KW-1185">Reference proteome</keyword>
<feature type="domain" description="Peptidase M48" evidence="8">
    <location>
        <begin position="59"/>
        <end position="246"/>
    </location>
</feature>
<keyword evidence="5" id="KW-0862">Zinc</keyword>
<dbReference type="Pfam" id="PF01435">
    <property type="entry name" value="Peptidase_M48"/>
    <property type="match status" value="1"/>
</dbReference>
<evidence type="ECO:0000256" key="6">
    <source>
        <dbReference type="ARBA" id="ARBA00023049"/>
    </source>
</evidence>
<evidence type="ECO:0000256" key="5">
    <source>
        <dbReference type="ARBA" id="ARBA00022833"/>
    </source>
</evidence>
<dbReference type="PANTHER" id="PTHR22726">
    <property type="entry name" value="METALLOENDOPEPTIDASE OMA1"/>
    <property type="match status" value="1"/>
</dbReference>
<feature type="domain" description="LysM" evidence="9">
    <location>
        <begin position="433"/>
        <end position="477"/>
    </location>
</feature>
<evidence type="ECO:0000256" key="1">
    <source>
        <dbReference type="ARBA" id="ARBA00001947"/>
    </source>
</evidence>
<dbReference type="GO" id="GO:0016020">
    <property type="term" value="C:membrane"/>
    <property type="evidence" value="ECO:0007669"/>
    <property type="project" value="TreeGrafter"/>
</dbReference>
<proteinExistence type="predicted"/>
<dbReference type="KEGG" id="schy:GVO57_09305"/>
<reference evidence="10 11" key="1">
    <citation type="submission" date="2020-01" db="EMBL/GenBank/DDBJ databases">
        <title>Sphingomonas sp. C33 whole genome sequece.</title>
        <authorList>
            <person name="Park C."/>
        </authorList>
    </citation>
    <scope>NUCLEOTIDE SEQUENCE [LARGE SCALE GENOMIC DNA]</scope>
    <source>
        <strain evidence="10 11">C33</strain>
    </source>
</reference>
<gene>
    <name evidence="10" type="ORF">GVO57_09305</name>
</gene>
<protein>
    <submittedName>
        <fullName evidence="10">M48 family metalloprotease</fullName>
    </submittedName>
</protein>
<dbReference type="EMBL" id="CP047895">
    <property type="protein sequence ID" value="QHL90978.1"/>
    <property type="molecule type" value="Genomic_DNA"/>
</dbReference>
<dbReference type="Pfam" id="PF01476">
    <property type="entry name" value="LysM"/>
    <property type="match status" value="1"/>
</dbReference>
<feature type="chain" id="PRO_5031442880" evidence="7">
    <location>
        <begin position="20"/>
        <end position="482"/>
    </location>
</feature>
<evidence type="ECO:0000256" key="3">
    <source>
        <dbReference type="ARBA" id="ARBA00022723"/>
    </source>
</evidence>
<keyword evidence="4" id="KW-0378">Hydrolase</keyword>
<dbReference type="InterPro" id="IPR001915">
    <property type="entry name" value="Peptidase_M48"/>
</dbReference>
<evidence type="ECO:0000313" key="11">
    <source>
        <dbReference type="Proteomes" id="UP000464468"/>
    </source>
</evidence>
<dbReference type="AlphaFoldDB" id="A0A7Z2NW74"/>
<dbReference type="Gene3D" id="3.30.2010.10">
    <property type="entry name" value="Metalloproteases ('zincins'), catalytic domain"/>
    <property type="match status" value="1"/>
</dbReference>
<keyword evidence="3" id="KW-0479">Metal-binding</keyword>
<evidence type="ECO:0000256" key="4">
    <source>
        <dbReference type="ARBA" id="ARBA00022801"/>
    </source>
</evidence>
<keyword evidence="2 10" id="KW-0645">Protease</keyword>
<organism evidence="10 11">
    <name type="scientific">Sphingomonas changnyeongensis</name>
    <dbReference type="NCBI Taxonomy" id="2698679"/>
    <lineage>
        <taxon>Bacteria</taxon>
        <taxon>Pseudomonadati</taxon>
        <taxon>Pseudomonadota</taxon>
        <taxon>Alphaproteobacteria</taxon>
        <taxon>Sphingomonadales</taxon>
        <taxon>Sphingomonadaceae</taxon>
        <taxon>Sphingomonas</taxon>
    </lineage>
</organism>
<feature type="signal peptide" evidence="7">
    <location>
        <begin position="1"/>
        <end position="19"/>
    </location>
</feature>
<evidence type="ECO:0000256" key="7">
    <source>
        <dbReference type="SAM" id="SignalP"/>
    </source>
</evidence>